<dbReference type="EMBL" id="CAJJDN010000002">
    <property type="protein sequence ID" value="CAD8047275.1"/>
    <property type="molecule type" value="Genomic_DNA"/>
</dbReference>
<organism evidence="1 2">
    <name type="scientific">Paramecium sonneborni</name>
    <dbReference type="NCBI Taxonomy" id="65129"/>
    <lineage>
        <taxon>Eukaryota</taxon>
        <taxon>Sar</taxon>
        <taxon>Alveolata</taxon>
        <taxon>Ciliophora</taxon>
        <taxon>Intramacronucleata</taxon>
        <taxon>Oligohymenophorea</taxon>
        <taxon>Peniculida</taxon>
        <taxon>Parameciidae</taxon>
        <taxon>Paramecium</taxon>
    </lineage>
</organism>
<evidence type="ECO:0000313" key="1">
    <source>
        <dbReference type="EMBL" id="CAD8047275.1"/>
    </source>
</evidence>
<protein>
    <submittedName>
        <fullName evidence="1">Uncharacterized protein</fullName>
    </submittedName>
</protein>
<sequence>MGLSSNKSEPLNHVKQIARLLDINNPRNVNHQYANNIIIILNQYTGTGIKLTHQYSSNLSKSEWDQIQKAFGIVIKKLLSGRSLGRFFLPIINV</sequence>
<reference evidence="1" key="1">
    <citation type="submission" date="2021-01" db="EMBL/GenBank/DDBJ databases">
        <authorList>
            <consortium name="Genoscope - CEA"/>
            <person name="William W."/>
        </authorList>
    </citation>
    <scope>NUCLEOTIDE SEQUENCE</scope>
</reference>
<comment type="caution">
    <text evidence="1">The sequence shown here is derived from an EMBL/GenBank/DDBJ whole genome shotgun (WGS) entry which is preliminary data.</text>
</comment>
<dbReference type="Proteomes" id="UP000692954">
    <property type="component" value="Unassembled WGS sequence"/>
</dbReference>
<proteinExistence type="predicted"/>
<dbReference type="AlphaFoldDB" id="A0A8S1JYG8"/>
<gene>
    <name evidence="1" type="ORF">PSON_ATCC_30995.1.T0020311</name>
</gene>
<keyword evidence="2" id="KW-1185">Reference proteome</keyword>
<evidence type="ECO:0000313" key="2">
    <source>
        <dbReference type="Proteomes" id="UP000692954"/>
    </source>
</evidence>
<name>A0A8S1JYG8_9CILI</name>
<accession>A0A8S1JYG8</accession>